<dbReference type="Pfam" id="PF20720">
    <property type="entry name" value="nSTAND3"/>
    <property type="match status" value="1"/>
</dbReference>
<dbReference type="InterPro" id="IPR007560">
    <property type="entry name" value="Restrct_endonuc_IV_Mrr"/>
</dbReference>
<dbReference type="AlphaFoldDB" id="A0A6V7F1A4"/>
<organism evidence="4 5">
    <name type="scientific">Xanthomonas hortorum pv. carotae</name>
    <dbReference type="NCBI Taxonomy" id="487904"/>
    <lineage>
        <taxon>Bacteria</taxon>
        <taxon>Pseudomonadati</taxon>
        <taxon>Pseudomonadota</taxon>
        <taxon>Gammaproteobacteria</taxon>
        <taxon>Lysobacterales</taxon>
        <taxon>Lysobacteraceae</taxon>
        <taxon>Xanthomonas</taxon>
    </lineage>
</organism>
<feature type="domain" description="Restriction endonuclease type IV Mrr" evidence="2">
    <location>
        <begin position="8"/>
        <end position="62"/>
    </location>
</feature>
<dbReference type="Pfam" id="PF04471">
    <property type="entry name" value="Mrr_cat"/>
    <property type="match status" value="1"/>
</dbReference>
<dbReference type="RefSeq" id="WP_023903467.1">
    <property type="nucleotide sequence ID" value="NZ_CAJDKC010000004.1"/>
</dbReference>
<dbReference type="EMBL" id="CAJDKC010000004">
    <property type="protein sequence ID" value="CAD0357245.1"/>
    <property type="molecule type" value="Genomic_DNA"/>
</dbReference>
<comment type="caution">
    <text evidence="4">The sequence shown here is derived from an EMBL/GenBank/DDBJ whole genome shotgun (WGS) entry which is preliminary data.</text>
</comment>
<dbReference type="SUPFAM" id="SSF52540">
    <property type="entry name" value="P-loop containing nucleoside triphosphate hydrolases"/>
    <property type="match status" value="1"/>
</dbReference>
<dbReference type="GO" id="GO:0004519">
    <property type="term" value="F:endonuclease activity"/>
    <property type="evidence" value="ECO:0007669"/>
    <property type="project" value="InterPro"/>
</dbReference>
<evidence type="ECO:0000259" key="2">
    <source>
        <dbReference type="Pfam" id="PF04471"/>
    </source>
</evidence>
<dbReference type="InterPro" id="IPR027417">
    <property type="entry name" value="P-loop_NTPase"/>
</dbReference>
<name>A0A6V7F1A4_9XANT</name>
<feature type="region of interest" description="Disordered" evidence="1">
    <location>
        <begin position="727"/>
        <end position="758"/>
    </location>
</feature>
<dbReference type="EMBL" id="CAJDKC010000004">
    <property type="protein sequence ID" value="CAD0357249.1"/>
    <property type="molecule type" value="Genomic_DNA"/>
</dbReference>
<evidence type="ECO:0000259" key="3">
    <source>
        <dbReference type="Pfam" id="PF20720"/>
    </source>
</evidence>
<sequence length="777" mass="89376">MPNYNYEALSPQDFEEVSRDLLQAEWNVVLEAFKEGRDGGIDLRYTTHPGNLVVIQCKHFAKSGFAALLRHLKDSELPKIHKINPSRYVVMTTVSLSPGNKLSILEALNPYIKSPSDILGTNDIDGLLAKHPDVERANFKLWLASTNVIDRILHNAEVCQTQFEVERIRQKLPLFVQNQAYPQAKKILSKDRILVISGPPGIGKTTLAEMLLYSSLEEGYEPVVIQANITEGKNLYKKESKQIFYYDDFLGQTFLGDRREYFGQNHDKAVVDFIEMIRRSSNSKFILTTREHILSSAIHLSERLNDNKLIRDRIILKLSHYNFGDRARILYNHLYFSELPYSHKKKILIGDFFLKIIQHPHFNPRLIEWLADLDRIESVLPENYQKYIENLLENPERIWDHAYRTQISEAGRCLLLALYTDGGDSLAGLKSCFDELRITRAKRYNQQIEPNEFEANLKILEGGFIAIRSRSVDYLNPSVKGYVGTVISADAQAYSDILQSAIHFKQIAAVWRLKKEIGSPTAQMLPRDHSAVFIAKLTSLADSPTYAFETSTEGRIVADKVDNSTEERIRFLTEFCATKEANAGLEQIQDAMIRLIANWAPHMVNIWATRELVREMATYSSPEKSHGTFIRQLVLEKLLDSLPYARSYHWRDLINLPEDTPGWQQRNSQKFHDGLRFYMNEGWQDDYDNCEDLYEKERLLENLSELAQKKKKSRFFAIPLRGVRDAMEASADDTDEEDAESGHGSPSQRHPQRVLSESDVRTMFKTLLLEDFSETDP</sequence>
<accession>A0A6V7F1A4</accession>
<gene>
    <name evidence="4" type="ORF">CFBP7900_29210</name>
</gene>
<dbReference type="GO" id="GO:0003677">
    <property type="term" value="F:DNA binding"/>
    <property type="evidence" value="ECO:0007669"/>
    <property type="project" value="InterPro"/>
</dbReference>
<reference evidence="4 5" key="1">
    <citation type="submission" date="2020-07" db="EMBL/GenBank/DDBJ databases">
        <authorList>
            <person name="Pothier F. J."/>
        </authorList>
    </citation>
    <scope>NUCLEOTIDE SEQUENCE [LARGE SCALE GENOMIC DNA]</scope>
    <source>
        <strain evidence="4 5">CFBP 7900</strain>
    </source>
</reference>
<dbReference type="Proteomes" id="UP000587508">
    <property type="component" value="Unassembled WGS sequence"/>
</dbReference>
<evidence type="ECO:0000313" key="4">
    <source>
        <dbReference type="EMBL" id="CAD0357249.1"/>
    </source>
</evidence>
<dbReference type="InterPro" id="IPR049050">
    <property type="entry name" value="nSTAND3"/>
</dbReference>
<protein>
    <submittedName>
        <fullName evidence="4">Uncharacterized protein</fullName>
    </submittedName>
</protein>
<feature type="compositionally biased region" description="Acidic residues" evidence="1">
    <location>
        <begin position="730"/>
        <end position="739"/>
    </location>
</feature>
<evidence type="ECO:0000313" key="5">
    <source>
        <dbReference type="Proteomes" id="UP000587508"/>
    </source>
</evidence>
<evidence type="ECO:0000256" key="1">
    <source>
        <dbReference type="SAM" id="MobiDB-lite"/>
    </source>
</evidence>
<feature type="domain" description="Novel STAND NTPase 3" evidence="3">
    <location>
        <begin position="175"/>
        <end position="336"/>
    </location>
</feature>
<proteinExistence type="predicted"/>
<dbReference type="Gene3D" id="3.40.50.300">
    <property type="entry name" value="P-loop containing nucleotide triphosphate hydrolases"/>
    <property type="match status" value="1"/>
</dbReference>
<dbReference type="GO" id="GO:0009307">
    <property type="term" value="P:DNA restriction-modification system"/>
    <property type="evidence" value="ECO:0007669"/>
    <property type="project" value="InterPro"/>
</dbReference>